<keyword evidence="7 8" id="KW-0472">Membrane</keyword>
<comment type="caution">
    <text evidence="9">The sequence shown here is derived from an EMBL/GenBank/DDBJ whole genome shotgun (WGS) entry which is preliminary data.</text>
</comment>
<keyword evidence="5" id="KW-0029">Amino-acid transport</keyword>
<evidence type="ECO:0000256" key="8">
    <source>
        <dbReference type="SAM" id="Phobius"/>
    </source>
</evidence>
<dbReference type="PANTHER" id="PTHR33228">
    <property type="entry name" value="PROTEIN GLUTAMINE DUMPER 4-RELATED"/>
    <property type="match status" value="1"/>
</dbReference>
<organism evidence="9 10">
    <name type="scientific">Taxus chinensis</name>
    <name type="common">Chinese yew</name>
    <name type="synonym">Taxus wallichiana var. chinensis</name>
    <dbReference type="NCBI Taxonomy" id="29808"/>
    <lineage>
        <taxon>Eukaryota</taxon>
        <taxon>Viridiplantae</taxon>
        <taxon>Streptophyta</taxon>
        <taxon>Embryophyta</taxon>
        <taxon>Tracheophyta</taxon>
        <taxon>Spermatophyta</taxon>
        <taxon>Pinopsida</taxon>
        <taxon>Pinidae</taxon>
        <taxon>Conifers II</taxon>
        <taxon>Cupressales</taxon>
        <taxon>Taxaceae</taxon>
        <taxon>Taxus</taxon>
    </lineage>
</organism>
<sequence length="108" mass="12005">LDNDDFYSYSYGWHLPVPYLLGGACVLIFVIVIALIIHTLSKCMKTESVHETGDIAAIRNNGRIQCLEKNENDGLSCANEKGEQTVIVVMPGDENPRFVATTRLFKSD</sequence>
<evidence type="ECO:0000256" key="7">
    <source>
        <dbReference type="ARBA" id="ARBA00023136"/>
    </source>
</evidence>
<dbReference type="PANTHER" id="PTHR33228:SF77">
    <property type="entry name" value="PROTEIN GLUTAMINE DUMPER 2"/>
    <property type="match status" value="1"/>
</dbReference>
<keyword evidence="4 8" id="KW-0812">Transmembrane</keyword>
<evidence type="ECO:0000256" key="3">
    <source>
        <dbReference type="ARBA" id="ARBA00022448"/>
    </source>
</evidence>
<feature type="non-terminal residue" evidence="9">
    <location>
        <position position="1"/>
    </location>
</feature>
<dbReference type="GO" id="GO:0016020">
    <property type="term" value="C:membrane"/>
    <property type="evidence" value="ECO:0007669"/>
    <property type="project" value="UniProtKB-SubCell"/>
</dbReference>
<accession>A0AA38FCJ2</accession>
<feature type="transmembrane region" description="Helical" evidence="8">
    <location>
        <begin position="20"/>
        <end position="40"/>
    </location>
</feature>
<evidence type="ECO:0000313" key="9">
    <source>
        <dbReference type="EMBL" id="KAH9297145.1"/>
    </source>
</evidence>
<reference evidence="9 10" key="1">
    <citation type="journal article" date="2021" name="Nat. Plants">
        <title>The Taxus genome provides insights into paclitaxel biosynthesis.</title>
        <authorList>
            <person name="Xiong X."/>
            <person name="Gou J."/>
            <person name="Liao Q."/>
            <person name="Li Y."/>
            <person name="Zhou Q."/>
            <person name="Bi G."/>
            <person name="Li C."/>
            <person name="Du R."/>
            <person name="Wang X."/>
            <person name="Sun T."/>
            <person name="Guo L."/>
            <person name="Liang H."/>
            <person name="Lu P."/>
            <person name="Wu Y."/>
            <person name="Zhang Z."/>
            <person name="Ro D.K."/>
            <person name="Shang Y."/>
            <person name="Huang S."/>
            <person name="Yan J."/>
        </authorList>
    </citation>
    <scope>NUCLEOTIDE SEQUENCE [LARGE SCALE GENOMIC DNA]</scope>
    <source>
        <strain evidence="9">Ta-2019</strain>
    </source>
</reference>
<keyword evidence="6 8" id="KW-1133">Transmembrane helix</keyword>
<keyword evidence="10" id="KW-1185">Reference proteome</keyword>
<dbReference type="GO" id="GO:0080143">
    <property type="term" value="P:regulation of amino acid export"/>
    <property type="evidence" value="ECO:0007669"/>
    <property type="project" value="InterPro"/>
</dbReference>
<evidence type="ECO:0000313" key="10">
    <source>
        <dbReference type="Proteomes" id="UP000824469"/>
    </source>
</evidence>
<dbReference type="Proteomes" id="UP000824469">
    <property type="component" value="Unassembled WGS sequence"/>
</dbReference>
<evidence type="ECO:0000256" key="5">
    <source>
        <dbReference type="ARBA" id="ARBA00022970"/>
    </source>
</evidence>
<evidence type="ECO:0000256" key="4">
    <source>
        <dbReference type="ARBA" id="ARBA00022692"/>
    </source>
</evidence>
<dbReference type="InterPro" id="IPR040359">
    <property type="entry name" value="GDU"/>
</dbReference>
<comment type="subcellular location">
    <subcellularLocation>
        <location evidence="1">Membrane</location>
        <topology evidence="1">Single-pass membrane protein</topology>
    </subcellularLocation>
</comment>
<protein>
    <submittedName>
        <fullName evidence="9">Uncharacterized protein</fullName>
    </submittedName>
</protein>
<gene>
    <name evidence="9" type="ORF">KI387_028827</name>
</gene>
<name>A0AA38FCJ2_TAXCH</name>
<evidence type="ECO:0000256" key="6">
    <source>
        <dbReference type="ARBA" id="ARBA00022989"/>
    </source>
</evidence>
<dbReference type="EMBL" id="JAHRHJ020000010">
    <property type="protein sequence ID" value="KAH9297145.1"/>
    <property type="molecule type" value="Genomic_DNA"/>
</dbReference>
<feature type="non-terminal residue" evidence="9">
    <location>
        <position position="108"/>
    </location>
</feature>
<evidence type="ECO:0000256" key="2">
    <source>
        <dbReference type="ARBA" id="ARBA00009977"/>
    </source>
</evidence>
<keyword evidence="3" id="KW-0813">Transport</keyword>
<dbReference type="AlphaFoldDB" id="A0AA38FCJ2"/>
<evidence type="ECO:0000256" key="1">
    <source>
        <dbReference type="ARBA" id="ARBA00004167"/>
    </source>
</evidence>
<proteinExistence type="inferred from homology"/>
<comment type="similarity">
    <text evidence="2">Belongs to the GLUTAMINE DUMPER 1 (TC 9.B.60) family.</text>
</comment>
<dbReference type="GO" id="GO:0006865">
    <property type="term" value="P:amino acid transport"/>
    <property type="evidence" value="ECO:0007669"/>
    <property type="project" value="UniProtKB-KW"/>
</dbReference>